<dbReference type="Proteomes" id="UP000075398">
    <property type="component" value="Unassembled WGS sequence"/>
</dbReference>
<evidence type="ECO:0000256" key="1">
    <source>
        <dbReference type="SAM" id="Phobius"/>
    </source>
</evidence>
<organism evidence="2 3">
    <name type="scientific">Candidatus Methanofastidiosum methylothiophilum</name>
    <dbReference type="NCBI Taxonomy" id="1705564"/>
    <lineage>
        <taxon>Archaea</taxon>
        <taxon>Methanobacteriati</taxon>
        <taxon>Methanobacteriota</taxon>
        <taxon>Stenosarchaea group</taxon>
        <taxon>Candidatus Methanofastidiosia</taxon>
        <taxon>Candidatus Methanofastidiosales</taxon>
        <taxon>Candidatus Methanofastidiosaceae</taxon>
        <taxon>Candidatus Methanofastidiosum</taxon>
    </lineage>
</organism>
<reference evidence="2 3" key="1">
    <citation type="journal article" date="2016" name="ISME J.">
        <title>Chasing the elusive Euryarchaeota class WSA2: genomes reveal a uniquely fastidious methyl-reducing methanogen.</title>
        <authorList>
            <person name="Nobu M.K."/>
            <person name="Narihiro T."/>
            <person name="Kuroda K."/>
            <person name="Mei R."/>
            <person name="Liu W.T."/>
        </authorList>
    </citation>
    <scope>NUCLEOTIDE SEQUENCE [LARGE SCALE GENOMIC DNA]</scope>
    <source>
        <strain evidence="2">U1lsi0528_Bin055</strain>
    </source>
</reference>
<dbReference type="AlphaFoldDB" id="A0A150J9G6"/>
<dbReference type="PATRIC" id="fig|1705409.3.peg.81"/>
<proteinExistence type="predicted"/>
<accession>A0A150J9G6</accession>
<keyword evidence="1" id="KW-0812">Transmembrane</keyword>
<dbReference type="Gene3D" id="2.160.20.110">
    <property type="match status" value="3"/>
</dbReference>
<name>A0A150J9G6_9EURY</name>
<sequence length="952" mass="97687">MVSGSGTQADPYVLSSFSDLELLGSAPYTLDKYYKLGADIDASPTQDANYNGGAGWLPRGEATTKFTGGFNGDGYEISGLYINRPTTDNVGLFGYVTVGITNLNLTDVNITGKSYVGGVVGRCSTGGVVFSSLLVTGSIKANSSYLGGVIGAYEATGGSGAINNCTNTADLSGTDYIGGIAGYCQKVNSLGCSVNADITGANYIGGIFGRYGYPQVTLQSFTIEGTISATGSQIGGAVGIITYGVTITGFDISNTLSISVSSTSDNIGGVVGKNESTAYTSAINNGSVAINITGRDGVGGIIGYTGITTFSSVSYTGTVTGRTNIGGIAGVWGYGSGVTFGTATVSGSVVGTGNNIGGFIGGVLNGGTVAGLNNKNISITASSTSDSVGGIIGGQPVASAYALTISKCISTKSISGRDNLGGIIGYAYNAAISDCMQRGNVSGRGSIGGMIGYLRNSTSSINRCLVLGDISGTGDRVGGMLGGTYDYNLLLTIDQCLYHGAISGVNYVGGIAGSATWSNTSSEIKNSLSIGTLTVSGTPNYAGGIAGICMAKITNCYSRMDVNGYGHTGGLVGRQDSKTITNSYSMGAVAGNNNVGGLVGSINTGTATDCFWDTQTSNQANSALGTGKTTAQMKDQNTYTNWDFNTPIWVIENNNHNKGYPYLFFLKYLDGSIAAAASLSTSLTVTPSAVTQGIVGVISAQSTISGDLKRVRSIAAAVTCSSSIVGSISRILEMESSMGGVGSNSASLSRVIRILSESTGGSFSSGILERLTKLNSNIQVVGNSTGDLSRGLKLNSNIVTAANSTGEISRNVNLDSETTGESTVTGELSKWMLFLSEVSGISSIMGMLQGIRGLQGRVEADSSLTANMIYITLLKGVITGVVNVTGRLSRIMLLAATITGTSYTSVILTYIINFKEILCNITFKQSSIKYKIFYNTVKSKIKQSKIIFRIID</sequence>
<evidence type="ECO:0008006" key="4">
    <source>
        <dbReference type="Google" id="ProtNLM"/>
    </source>
</evidence>
<keyword evidence="1" id="KW-1133">Transmembrane helix</keyword>
<evidence type="ECO:0000313" key="3">
    <source>
        <dbReference type="Proteomes" id="UP000075398"/>
    </source>
</evidence>
<comment type="caution">
    <text evidence="2">The sequence shown here is derived from an EMBL/GenBank/DDBJ whole genome shotgun (WGS) entry which is preliminary data.</text>
</comment>
<keyword evidence="1" id="KW-0472">Membrane</keyword>
<feature type="transmembrane region" description="Helical" evidence="1">
    <location>
        <begin position="891"/>
        <end position="912"/>
    </location>
</feature>
<gene>
    <name evidence="2" type="ORF">AMQ22_00079</name>
</gene>
<evidence type="ECO:0000313" key="2">
    <source>
        <dbReference type="EMBL" id="KYC53879.1"/>
    </source>
</evidence>
<dbReference type="EMBL" id="LNGC01000001">
    <property type="protein sequence ID" value="KYC53879.1"/>
    <property type="molecule type" value="Genomic_DNA"/>
</dbReference>
<protein>
    <recommendedName>
        <fullName evidence="4">The GLUG motif protein</fullName>
    </recommendedName>
</protein>